<dbReference type="Proteomes" id="UP000247647">
    <property type="component" value="Unassembled WGS sequence"/>
</dbReference>
<sequence>MAAVDEDGQSISHKVPMRTGMYKRQQTGATEVGVTTEECGPRLEWVASSWRTGDIRGKEGGEPWDGQLGFGDETTANFRVHHKDVGWMYDRELMQLRRRKKQASKHEAGSRKGKDGSSFSQSLVPDAWHHGSISISTLTFSTFIICPSAVRM</sequence>
<dbReference type="GeneID" id="37128506"/>
<accession>A0A318YI84</accession>
<proteinExistence type="predicted"/>
<reference evidence="2" key="1">
    <citation type="submission" date="2016-12" db="EMBL/GenBank/DDBJ databases">
        <title>The genomes of Aspergillus section Nigri reveals drivers in fungal speciation.</title>
        <authorList>
            <consortium name="DOE Joint Genome Institute"/>
            <person name="Vesth T.C."/>
            <person name="Nybo J."/>
            <person name="Theobald S."/>
            <person name="Brandl J."/>
            <person name="Frisvad J.C."/>
            <person name="Nielsen K.F."/>
            <person name="Lyhne E.K."/>
            <person name="Kogle M.E."/>
            <person name="Kuo A."/>
            <person name="Riley R."/>
            <person name="Clum A."/>
            <person name="Nolan M."/>
            <person name="Lipzen A."/>
            <person name="Salamov A."/>
            <person name="Henrissat B."/>
            <person name="Wiebenga A."/>
            <person name="De Vries R.P."/>
            <person name="Grigoriev I.V."/>
            <person name="Mortensen U.H."/>
            <person name="Andersen M.R."/>
            <person name="Baker S.E."/>
        </authorList>
    </citation>
    <scope>NUCLEOTIDE SEQUENCE [LARGE SCALE GENOMIC DNA]</scope>
    <source>
        <strain evidence="2">CBS 115656</strain>
    </source>
</reference>
<feature type="compositionally biased region" description="Basic and acidic residues" evidence="1">
    <location>
        <begin position="104"/>
        <end position="115"/>
    </location>
</feature>
<dbReference type="EMBL" id="KZ821462">
    <property type="protein sequence ID" value="PYH33804.1"/>
    <property type="molecule type" value="Genomic_DNA"/>
</dbReference>
<keyword evidence="3" id="KW-1185">Reference proteome</keyword>
<protein>
    <submittedName>
        <fullName evidence="2">Uncharacterized protein</fullName>
    </submittedName>
</protein>
<name>A0A318YI84_ASPNB</name>
<gene>
    <name evidence="2" type="ORF">BO87DRAFT_407160</name>
</gene>
<feature type="region of interest" description="Disordered" evidence="1">
    <location>
        <begin position="97"/>
        <end position="119"/>
    </location>
</feature>
<dbReference type="RefSeq" id="XP_025479282.1">
    <property type="nucleotide sequence ID" value="XM_025626050.1"/>
</dbReference>
<evidence type="ECO:0000256" key="1">
    <source>
        <dbReference type="SAM" id="MobiDB-lite"/>
    </source>
</evidence>
<organism evidence="2 3">
    <name type="scientific">Aspergillus neoniger (strain CBS 115656)</name>
    <dbReference type="NCBI Taxonomy" id="1448310"/>
    <lineage>
        <taxon>Eukaryota</taxon>
        <taxon>Fungi</taxon>
        <taxon>Dikarya</taxon>
        <taxon>Ascomycota</taxon>
        <taxon>Pezizomycotina</taxon>
        <taxon>Eurotiomycetes</taxon>
        <taxon>Eurotiomycetidae</taxon>
        <taxon>Eurotiales</taxon>
        <taxon>Aspergillaceae</taxon>
        <taxon>Aspergillus</taxon>
        <taxon>Aspergillus subgen. Circumdati</taxon>
    </lineage>
</organism>
<evidence type="ECO:0000313" key="3">
    <source>
        <dbReference type="Proteomes" id="UP000247647"/>
    </source>
</evidence>
<dbReference type="AlphaFoldDB" id="A0A318YI84"/>
<evidence type="ECO:0000313" key="2">
    <source>
        <dbReference type="EMBL" id="PYH33804.1"/>
    </source>
</evidence>